<feature type="chain" id="PRO_5020426395" evidence="2">
    <location>
        <begin position="23"/>
        <end position="258"/>
    </location>
</feature>
<feature type="region of interest" description="Disordered" evidence="1">
    <location>
        <begin position="37"/>
        <end position="61"/>
    </location>
</feature>
<dbReference type="EMBL" id="SDEE01000603">
    <property type="protein sequence ID" value="RXW15073.1"/>
    <property type="molecule type" value="Genomic_DNA"/>
</dbReference>
<feature type="signal peptide" evidence="2">
    <location>
        <begin position="1"/>
        <end position="22"/>
    </location>
</feature>
<gene>
    <name evidence="3" type="ORF">EST38_g10778</name>
</gene>
<evidence type="ECO:0000313" key="4">
    <source>
        <dbReference type="Proteomes" id="UP000290288"/>
    </source>
</evidence>
<accession>A0A4Q2D6J4</accession>
<reference evidence="3 4" key="1">
    <citation type="submission" date="2019-01" db="EMBL/GenBank/DDBJ databases">
        <title>Draft genome sequence of Psathyrella aberdarensis IHI B618.</title>
        <authorList>
            <person name="Buettner E."/>
            <person name="Kellner H."/>
        </authorList>
    </citation>
    <scope>NUCLEOTIDE SEQUENCE [LARGE SCALE GENOMIC DNA]</scope>
    <source>
        <strain evidence="3 4">IHI B618</strain>
    </source>
</reference>
<evidence type="ECO:0000256" key="2">
    <source>
        <dbReference type="SAM" id="SignalP"/>
    </source>
</evidence>
<evidence type="ECO:0000256" key="1">
    <source>
        <dbReference type="SAM" id="MobiDB-lite"/>
    </source>
</evidence>
<comment type="caution">
    <text evidence="3">The sequence shown here is derived from an EMBL/GenBank/DDBJ whole genome shotgun (WGS) entry which is preliminary data.</text>
</comment>
<evidence type="ECO:0000313" key="3">
    <source>
        <dbReference type="EMBL" id="RXW15073.1"/>
    </source>
</evidence>
<protein>
    <submittedName>
        <fullName evidence="3">Uncharacterized protein</fullName>
    </submittedName>
</protein>
<sequence>MVQLTTAATATVAVILAASAYAAPVANVEGTDIDVSARSEHSHTHAHGTHHHHHATPSRRDLDNVEDLDARFFRKIARKIFGRDLSSVETELEARAPAWNNKIGNRDMRRELQGSEELEARFIRRIARKIFGREFDELNELEARHEHNHQHHHLHEHVKRALEGMSDEELQARAPIFRRIARKIFGRDLSDEELEARAPFFFLGKVAKKVFGRELEEDLEARGLMLPGRRYPVGWKGAVRPRELEVEDRYVCLSFLIY</sequence>
<dbReference type="OrthoDB" id="5150177at2759"/>
<proteinExistence type="predicted"/>
<dbReference type="AlphaFoldDB" id="A0A4Q2D6J4"/>
<name>A0A4Q2D6J4_9AGAR</name>
<organism evidence="3 4">
    <name type="scientific">Candolleomyces aberdarensis</name>
    <dbReference type="NCBI Taxonomy" id="2316362"/>
    <lineage>
        <taxon>Eukaryota</taxon>
        <taxon>Fungi</taxon>
        <taxon>Dikarya</taxon>
        <taxon>Basidiomycota</taxon>
        <taxon>Agaricomycotina</taxon>
        <taxon>Agaricomycetes</taxon>
        <taxon>Agaricomycetidae</taxon>
        <taxon>Agaricales</taxon>
        <taxon>Agaricineae</taxon>
        <taxon>Psathyrellaceae</taxon>
        <taxon>Candolleomyces</taxon>
    </lineage>
</organism>
<feature type="compositionally biased region" description="Basic residues" evidence="1">
    <location>
        <begin position="44"/>
        <end position="57"/>
    </location>
</feature>
<keyword evidence="4" id="KW-1185">Reference proteome</keyword>
<keyword evidence="2" id="KW-0732">Signal</keyword>
<dbReference type="Proteomes" id="UP000290288">
    <property type="component" value="Unassembled WGS sequence"/>
</dbReference>